<dbReference type="InterPro" id="IPR036390">
    <property type="entry name" value="WH_DNA-bd_sf"/>
</dbReference>
<evidence type="ECO:0000313" key="6">
    <source>
        <dbReference type="EMBL" id="MEQ2421557.1"/>
    </source>
</evidence>
<reference evidence="6 7" key="1">
    <citation type="submission" date="2024-03" db="EMBL/GenBank/DDBJ databases">
        <title>Human intestinal bacterial collection.</title>
        <authorList>
            <person name="Pauvert C."/>
            <person name="Hitch T.C.A."/>
            <person name="Clavel T."/>
        </authorList>
    </citation>
    <scope>NUCLEOTIDE SEQUENCE [LARGE SCALE GENOMIC DNA]</scope>
    <source>
        <strain evidence="6 7">CLA-AA-H81</strain>
    </source>
</reference>
<evidence type="ECO:0000256" key="1">
    <source>
        <dbReference type="ARBA" id="ARBA00009437"/>
    </source>
</evidence>
<dbReference type="PRINTS" id="PR00039">
    <property type="entry name" value="HTHLYSR"/>
</dbReference>
<dbReference type="InterPro" id="IPR036388">
    <property type="entry name" value="WH-like_DNA-bd_sf"/>
</dbReference>
<dbReference type="Gene3D" id="1.10.10.10">
    <property type="entry name" value="Winged helix-like DNA-binding domain superfamily/Winged helix DNA-binding domain"/>
    <property type="match status" value="1"/>
</dbReference>
<dbReference type="EMBL" id="JBBMEU010000007">
    <property type="protein sequence ID" value="MEQ2421557.1"/>
    <property type="molecule type" value="Genomic_DNA"/>
</dbReference>
<feature type="domain" description="HTH lysR-type" evidence="5">
    <location>
        <begin position="1"/>
        <end position="58"/>
    </location>
</feature>
<dbReference type="PANTHER" id="PTHR30346:SF28">
    <property type="entry name" value="HTH-TYPE TRANSCRIPTIONAL REGULATOR CYNR"/>
    <property type="match status" value="1"/>
</dbReference>
<dbReference type="Proteomes" id="UP001433088">
    <property type="component" value="Unassembled WGS sequence"/>
</dbReference>
<name>A0ABV1CW89_9FIRM</name>
<evidence type="ECO:0000256" key="3">
    <source>
        <dbReference type="ARBA" id="ARBA00023125"/>
    </source>
</evidence>
<dbReference type="PANTHER" id="PTHR30346">
    <property type="entry name" value="TRANSCRIPTIONAL DUAL REGULATOR HCAR-RELATED"/>
    <property type="match status" value="1"/>
</dbReference>
<keyword evidence="2" id="KW-0805">Transcription regulation</keyword>
<evidence type="ECO:0000259" key="5">
    <source>
        <dbReference type="PROSITE" id="PS50931"/>
    </source>
</evidence>
<keyword evidence="7" id="KW-1185">Reference proteome</keyword>
<comment type="similarity">
    <text evidence="1">Belongs to the LysR transcriptional regulatory family.</text>
</comment>
<accession>A0ABV1CW89</accession>
<evidence type="ECO:0000256" key="2">
    <source>
        <dbReference type="ARBA" id="ARBA00023015"/>
    </source>
</evidence>
<dbReference type="RefSeq" id="WP_292108410.1">
    <property type="nucleotide sequence ID" value="NZ_JBBMEU010000007.1"/>
</dbReference>
<gene>
    <name evidence="6" type="ORF">WMO23_02255</name>
</gene>
<protein>
    <submittedName>
        <fullName evidence="6">LysR family transcriptional regulator</fullName>
    </submittedName>
</protein>
<proteinExistence type="inferred from homology"/>
<dbReference type="Pfam" id="PF00126">
    <property type="entry name" value="HTH_1"/>
    <property type="match status" value="1"/>
</dbReference>
<evidence type="ECO:0000313" key="7">
    <source>
        <dbReference type="Proteomes" id="UP001433088"/>
    </source>
</evidence>
<evidence type="ECO:0000256" key="4">
    <source>
        <dbReference type="ARBA" id="ARBA00023163"/>
    </source>
</evidence>
<dbReference type="InterPro" id="IPR000847">
    <property type="entry name" value="LysR_HTH_N"/>
</dbReference>
<organism evidence="6 7">
    <name type="scientific">Megasphaera intestinihominis</name>
    <dbReference type="NCBI Taxonomy" id="3133159"/>
    <lineage>
        <taxon>Bacteria</taxon>
        <taxon>Bacillati</taxon>
        <taxon>Bacillota</taxon>
        <taxon>Negativicutes</taxon>
        <taxon>Veillonellales</taxon>
        <taxon>Veillonellaceae</taxon>
        <taxon>Megasphaera</taxon>
    </lineage>
</organism>
<dbReference type="PROSITE" id="PS50931">
    <property type="entry name" value="HTH_LYSR"/>
    <property type="match status" value="1"/>
</dbReference>
<sequence>MDLAKIQYFLEAARLTNFTQAARNCHIAQTTMTKYITQLEKELGCRLFRREHRGVSLTPEGRHFYEGMAKICQEYQDLRDSLRLKRRKGLYLGIAMQEYIEALWLRRFEEAFPDCKLYFSFHDIEELE</sequence>
<dbReference type="SUPFAM" id="SSF46785">
    <property type="entry name" value="Winged helix' DNA-binding domain"/>
    <property type="match status" value="1"/>
</dbReference>
<keyword evidence="4" id="KW-0804">Transcription</keyword>
<keyword evidence="3" id="KW-0238">DNA-binding</keyword>
<comment type="caution">
    <text evidence="6">The sequence shown here is derived from an EMBL/GenBank/DDBJ whole genome shotgun (WGS) entry which is preliminary data.</text>
</comment>